<dbReference type="GO" id="GO:0004445">
    <property type="term" value="F:inositol-polyphosphate 5-phosphatase activity"/>
    <property type="evidence" value="ECO:0007669"/>
    <property type="project" value="InterPro"/>
</dbReference>
<feature type="region of interest" description="Disordered" evidence="3">
    <location>
        <begin position="23"/>
        <end position="72"/>
    </location>
</feature>
<dbReference type="Proteomes" id="UP000822688">
    <property type="component" value="Chromosome 8"/>
</dbReference>
<reference evidence="5" key="1">
    <citation type="submission" date="2020-06" db="EMBL/GenBank/DDBJ databases">
        <title>WGS assembly of Ceratodon purpureus strain R40.</title>
        <authorList>
            <person name="Carey S.B."/>
            <person name="Jenkins J."/>
            <person name="Shu S."/>
            <person name="Lovell J.T."/>
            <person name="Sreedasyam A."/>
            <person name="Maumus F."/>
            <person name="Tiley G.P."/>
            <person name="Fernandez-Pozo N."/>
            <person name="Barry K."/>
            <person name="Chen C."/>
            <person name="Wang M."/>
            <person name="Lipzen A."/>
            <person name="Daum C."/>
            <person name="Saski C.A."/>
            <person name="Payton A.C."/>
            <person name="Mcbreen J.C."/>
            <person name="Conrad R.E."/>
            <person name="Kollar L.M."/>
            <person name="Olsson S."/>
            <person name="Huttunen S."/>
            <person name="Landis J.B."/>
            <person name="Wickett N.J."/>
            <person name="Johnson M.G."/>
            <person name="Rensing S.A."/>
            <person name="Grimwood J."/>
            <person name="Schmutz J."/>
            <person name="Mcdaniel S.F."/>
        </authorList>
    </citation>
    <scope>NUCLEOTIDE SEQUENCE</scope>
    <source>
        <strain evidence="5">R40</strain>
    </source>
</reference>
<dbReference type="GO" id="GO:0004439">
    <property type="term" value="F:phosphatidylinositol-4,5-bisphosphate 5-phosphatase activity"/>
    <property type="evidence" value="ECO:0007669"/>
    <property type="project" value="TreeGrafter"/>
</dbReference>
<dbReference type="Pfam" id="PF22669">
    <property type="entry name" value="Exo_endo_phos2"/>
    <property type="match status" value="1"/>
</dbReference>
<dbReference type="FunFam" id="3.60.10.10:FF:000102">
    <property type="entry name" value="Predicted protein"/>
    <property type="match status" value="1"/>
</dbReference>
<dbReference type="PANTHER" id="PTHR45666">
    <property type="entry name" value="TYPE IV INOSITOL POLYPHOSPHATE 5-PHOSPHATASE 9"/>
    <property type="match status" value="1"/>
</dbReference>
<evidence type="ECO:0000313" key="6">
    <source>
        <dbReference type="Proteomes" id="UP000822688"/>
    </source>
</evidence>
<proteinExistence type="inferred from homology"/>
<evidence type="ECO:0000256" key="2">
    <source>
        <dbReference type="ARBA" id="ARBA00022801"/>
    </source>
</evidence>
<name>A0A8T0H2E1_CERPU</name>
<dbReference type="AlphaFoldDB" id="A0A8T0H2E1"/>
<dbReference type="Gene3D" id="3.60.10.10">
    <property type="entry name" value="Endonuclease/exonuclease/phosphatase"/>
    <property type="match status" value="1"/>
</dbReference>
<dbReference type="InterPro" id="IPR036691">
    <property type="entry name" value="Endo/exonu/phosph_ase_sf"/>
</dbReference>
<dbReference type="EMBL" id="CM026429">
    <property type="protein sequence ID" value="KAG0564895.1"/>
    <property type="molecule type" value="Genomic_DNA"/>
</dbReference>
<organism evidence="5 6">
    <name type="scientific">Ceratodon purpureus</name>
    <name type="common">Fire moss</name>
    <name type="synonym">Dicranum purpureum</name>
    <dbReference type="NCBI Taxonomy" id="3225"/>
    <lineage>
        <taxon>Eukaryota</taxon>
        <taxon>Viridiplantae</taxon>
        <taxon>Streptophyta</taxon>
        <taxon>Embryophyta</taxon>
        <taxon>Bryophyta</taxon>
        <taxon>Bryophytina</taxon>
        <taxon>Bryopsida</taxon>
        <taxon>Dicranidae</taxon>
        <taxon>Pseudoditrichales</taxon>
        <taxon>Ditrichaceae</taxon>
        <taxon>Ceratodon</taxon>
    </lineage>
</organism>
<dbReference type="SMART" id="SM00128">
    <property type="entry name" value="IPPc"/>
    <property type="match status" value="1"/>
</dbReference>
<dbReference type="SUPFAM" id="SSF56219">
    <property type="entry name" value="DNase I-like"/>
    <property type="match status" value="1"/>
</dbReference>
<accession>A0A8T0H2E1</accession>
<dbReference type="InterPro" id="IPR000300">
    <property type="entry name" value="IPPc"/>
</dbReference>
<evidence type="ECO:0000256" key="1">
    <source>
        <dbReference type="ARBA" id="ARBA00010768"/>
    </source>
</evidence>
<dbReference type="InterPro" id="IPR045849">
    <property type="entry name" value="IP5P_plant"/>
</dbReference>
<keyword evidence="2" id="KW-0378">Hydrolase</keyword>
<evidence type="ECO:0000313" key="5">
    <source>
        <dbReference type="EMBL" id="KAG0564895.1"/>
    </source>
</evidence>
<dbReference type="FunFam" id="3.60.10.10:FF:000168">
    <property type="entry name" value="Predicted protein"/>
    <property type="match status" value="1"/>
</dbReference>
<evidence type="ECO:0000259" key="4">
    <source>
        <dbReference type="SMART" id="SM00128"/>
    </source>
</evidence>
<protein>
    <recommendedName>
        <fullName evidence="4">Inositol polyphosphate-related phosphatase domain-containing protein</fullName>
    </recommendedName>
</protein>
<sequence length="588" mass="66856">MQDRQSEFWPRQLLKKWLSFQETGDDFDRDSDSNAEEFSESEDFEDSDGVEGSGDEDTRELAESDPDTDDISIADLHHNNPLLRVQSETLREQFVVNNEYKIAVGTWNVGGLLPSDDIDLDGFLDSSNPADIYVLGFQEIVPLNTNNVLCVEDDAPTVIWDGLIRQALNSRVKCRDETQRSHSTPPSPAWHEKEVISEVPEVSDVNGLMSTVVTEEALQTSLLMQKTPYSSDSQWLKDRTRARNLDHTVKSLTKNVKTAEDWLCEATIPDDGANEATPLVNSSQILRKHSCNQYSRVASKQMVGIFISVWVRSDLRRYVHNVKVSVVGCGILNFLRNKGAVSVSMSLHQTSFCFVCTHLTSGHKEGDEFRRNADVADVLRRTTFPRLVKLSGIQLPETIMAHDRIIWLGDLNYRIDLPDKETWILVNQCDWKSLLPKDQLRVEKDAGRVFKGWHEDTINFPPTYKFVVESDQYFGENTFKGDKRRTPAWCDRILSHGKGLRQLSYLMVEARLSDHRPVIARFTAEVEAVNGRKLRKACKLSNDAKINVEELLPRAFPVSKFGSIYKHEHIEPAVDDCCKSCRISTESF</sequence>
<keyword evidence="6" id="KW-1185">Reference proteome</keyword>
<dbReference type="PANTHER" id="PTHR45666:SF22">
    <property type="entry name" value="TYPE I INOSITOL POLYPHOSPHATE 5-PHOSPHATASE 4"/>
    <property type="match status" value="1"/>
</dbReference>
<gene>
    <name evidence="5" type="ORF">KC19_8G148500</name>
</gene>
<comment type="caution">
    <text evidence="5">The sequence shown here is derived from an EMBL/GenBank/DDBJ whole genome shotgun (WGS) entry which is preliminary data.</text>
</comment>
<dbReference type="GO" id="GO:0046856">
    <property type="term" value="P:phosphatidylinositol dephosphorylation"/>
    <property type="evidence" value="ECO:0007669"/>
    <property type="project" value="InterPro"/>
</dbReference>
<dbReference type="GO" id="GO:0034485">
    <property type="term" value="F:phosphatidylinositol-3,4,5-trisphosphate 5-phosphatase activity"/>
    <property type="evidence" value="ECO:0007669"/>
    <property type="project" value="TreeGrafter"/>
</dbReference>
<evidence type="ECO:0000256" key="3">
    <source>
        <dbReference type="SAM" id="MobiDB-lite"/>
    </source>
</evidence>
<feature type="domain" description="Inositol polyphosphate-related phosphatase" evidence="4">
    <location>
        <begin position="247"/>
        <end position="530"/>
    </location>
</feature>
<comment type="similarity">
    <text evidence="1">Belongs to the inositol polyphosphate 5-phosphatase family.</text>
</comment>